<evidence type="ECO:0000256" key="7">
    <source>
        <dbReference type="ARBA" id="ARBA00025800"/>
    </source>
</evidence>
<dbReference type="GO" id="GO:0005737">
    <property type="term" value="C:cytoplasm"/>
    <property type="evidence" value="ECO:0007669"/>
    <property type="project" value="UniProtKB-ARBA"/>
</dbReference>
<comment type="caution">
    <text evidence="9">The sequence shown here is derived from an EMBL/GenBank/DDBJ whole genome shotgun (WGS) entry which is preliminary data.</text>
</comment>
<dbReference type="GO" id="GO:0016020">
    <property type="term" value="C:membrane"/>
    <property type="evidence" value="ECO:0007669"/>
    <property type="project" value="UniProtKB-SubCell"/>
</dbReference>
<keyword evidence="6 8" id="KW-0472">Membrane</keyword>
<evidence type="ECO:0000256" key="3">
    <source>
        <dbReference type="ARBA" id="ARBA00022692"/>
    </source>
</evidence>
<feature type="transmembrane region" description="Helical" evidence="8">
    <location>
        <begin position="108"/>
        <end position="129"/>
    </location>
</feature>
<dbReference type="AlphaFoldDB" id="A0A830HW55"/>
<evidence type="ECO:0000313" key="10">
    <source>
        <dbReference type="Proteomes" id="UP000660262"/>
    </source>
</evidence>
<gene>
    <name evidence="9" type="ORF">PPROV_000969500</name>
</gene>
<evidence type="ECO:0000256" key="2">
    <source>
        <dbReference type="ARBA" id="ARBA00022448"/>
    </source>
</evidence>
<keyword evidence="4 8" id="KW-0653">Protein transport</keyword>
<sequence length="173" mass="19210">MSGMFASLKRSMEKAGYQLGITEEPEPTLLDTVRAEFSEATTMSYTTRFYGFCACFSVGILMSMMSSLFWGNPTKFGVTYTFGNLISICSMMFLFGPKAQIEGMTKSYRVIATLLYVLCMVATLVSALYLRDPLLTLICIVAQSAALTWYCLSYIPYARSIVARCFGSMVNDS</sequence>
<dbReference type="GO" id="GO:0015031">
    <property type="term" value="P:protein transport"/>
    <property type="evidence" value="ECO:0007669"/>
    <property type="project" value="UniProtKB-KW"/>
</dbReference>
<keyword evidence="10" id="KW-1185">Reference proteome</keyword>
<comment type="function">
    <text evidence="8">May be involved in fusion of retrograde transport vesicles derived from an endocytic compartment with the Golgi complex.</text>
</comment>
<name>A0A830HW55_9CHLO</name>
<dbReference type="GO" id="GO:0016192">
    <property type="term" value="P:vesicle-mediated transport"/>
    <property type="evidence" value="ECO:0007669"/>
    <property type="project" value="InterPro"/>
</dbReference>
<evidence type="ECO:0000256" key="1">
    <source>
        <dbReference type="ARBA" id="ARBA00004141"/>
    </source>
</evidence>
<protein>
    <recommendedName>
        <fullName evidence="8">Vesicle transport protein</fullName>
    </recommendedName>
</protein>
<keyword evidence="3 8" id="KW-0812">Transmembrane</keyword>
<reference evidence="9" key="1">
    <citation type="submission" date="2020-10" db="EMBL/GenBank/DDBJ databases">
        <title>Unveiling of a novel bifunctional photoreceptor, Dualchrome1, isolated from a cosmopolitan green alga.</title>
        <authorList>
            <person name="Suzuki S."/>
            <person name="Kawachi M."/>
        </authorList>
    </citation>
    <scope>NUCLEOTIDE SEQUENCE</scope>
    <source>
        <strain evidence="9">NIES 2893</strain>
    </source>
</reference>
<feature type="transmembrane region" description="Helical" evidence="8">
    <location>
        <begin position="49"/>
        <end position="70"/>
    </location>
</feature>
<comment type="similarity">
    <text evidence="7 8">Belongs to the SFT2 family.</text>
</comment>
<dbReference type="Proteomes" id="UP000660262">
    <property type="component" value="Unassembled WGS sequence"/>
</dbReference>
<evidence type="ECO:0000256" key="5">
    <source>
        <dbReference type="ARBA" id="ARBA00022989"/>
    </source>
</evidence>
<dbReference type="EMBL" id="BNJQ01000032">
    <property type="protein sequence ID" value="GHP10965.1"/>
    <property type="molecule type" value="Genomic_DNA"/>
</dbReference>
<accession>A0A830HW55</accession>
<proteinExistence type="inferred from homology"/>
<feature type="transmembrane region" description="Helical" evidence="8">
    <location>
        <begin position="135"/>
        <end position="155"/>
    </location>
</feature>
<keyword evidence="2 8" id="KW-0813">Transport</keyword>
<evidence type="ECO:0000256" key="6">
    <source>
        <dbReference type="ARBA" id="ARBA00023136"/>
    </source>
</evidence>
<dbReference type="InterPro" id="IPR007305">
    <property type="entry name" value="Vesicle_transpt_Got1/SFT2"/>
</dbReference>
<dbReference type="GO" id="GO:0012505">
    <property type="term" value="C:endomembrane system"/>
    <property type="evidence" value="ECO:0007669"/>
    <property type="project" value="UniProtKB-ARBA"/>
</dbReference>
<dbReference type="Pfam" id="PF04178">
    <property type="entry name" value="Got1"/>
    <property type="match status" value="1"/>
</dbReference>
<dbReference type="InterPro" id="IPR011691">
    <property type="entry name" value="Vesicle_transpt_SFT2"/>
</dbReference>
<evidence type="ECO:0000256" key="4">
    <source>
        <dbReference type="ARBA" id="ARBA00022927"/>
    </source>
</evidence>
<evidence type="ECO:0000313" key="9">
    <source>
        <dbReference type="EMBL" id="GHP10965.1"/>
    </source>
</evidence>
<comment type="subcellular location">
    <subcellularLocation>
        <location evidence="1 8">Membrane</location>
        <topology evidence="1 8">Multi-pass membrane protein</topology>
    </subcellularLocation>
</comment>
<organism evidence="9 10">
    <name type="scientific">Pycnococcus provasolii</name>
    <dbReference type="NCBI Taxonomy" id="41880"/>
    <lineage>
        <taxon>Eukaryota</taxon>
        <taxon>Viridiplantae</taxon>
        <taxon>Chlorophyta</taxon>
        <taxon>Pseudoscourfieldiophyceae</taxon>
        <taxon>Pseudoscourfieldiales</taxon>
        <taxon>Pycnococcaceae</taxon>
        <taxon>Pycnococcus</taxon>
    </lineage>
</organism>
<feature type="transmembrane region" description="Helical" evidence="8">
    <location>
        <begin position="76"/>
        <end position="96"/>
    </location>
</feature>
<dbReference type="PANTHER" id="PTHR23137:SF6">
    <property type="entry name" value="VESICLE TRANSPORT PROTEIN"/>
    <property type="match status" value="1"/>
</dbReference>
<dbReference type="OrthoDB" id="73614at2759"/>
<keyword evidence="5 8" id="KW-1133">Transmembrane helix</keyword>
<evidence type="ECO:0000256" key="8">
    <source>
        <dbReference type="RuleBase" id="RU363111"/>
    </source>
</evidence>
<dbReference type="PANTHER" id="PTHR23137">
    <property type="entry name" value="VESICLE TRANSPORT PROTEIN-RELATED"/>
    <property type="match status" value="1"/>
</dbReference>